<reference evidence="3" key="1">
    <citation type="submission" date="2009-11" db="EMBL/GenBank/DDBJ databases">
        <authorList>
            <person name="Weinstock G."/>
            <person name="Sodergren E."/>
            <person name="Clifton S."/>
            <person name="Fulton L."/>
            <person name="Fulton B."/>
            <person name="Courtney L."/>
            <person name="Fronick C."/>
            <person name="Harrison M."/>
            <person name="Strong C."/>
            <person name="Farmer C."/>
            <person name="Delahaunty K."/>
            <person name="Markovic C."/>
            <person name="Hall O."/>
            <person name="Minx P."/>
            <person name="Tomlinson C."/>
            <person name="Mitreva M."/>
            <person name="Nelson J."/>
            <person name="Hou S."/>
            <person name="Wollam A."/>
            <person name="Pepin K.H."/>
            <person name="Johnson M."/>
            <person name="Bhonagiri V."/>
            <person name="Nash W.E."/>
            <person name="Warren W."/>
            <person name="Chinwalla A."/>
            <person name="Mardis E.R."/>
            <person name="Wilson R.K."/>
        </authorList>
    </citation>
    <scope>NUCLEOTIDE SEQUENCE [LARGE SCALE GENOMIC DNA]</scope>
    <source>
        <strain evidence="3">DSM 18205</strain>
    </source>
</reference>
<dbReference type="PANTHER" id="PTHR37826:SF2">
    <property type="entry name" value="ZINC-RIBBON DOMAIN-CONTAINING PROTEIN"/>
    <property type="match status" value="1"/>
</dbReference>
<evidence type="ECO:0000313" key="3">
    <source>
        <dbReference type="EMBL" id="EFB33789.1"/>
    </source>
</evidence>
<dbReference type="RefSeq" id="WP_006849424.1">
    <property type="nucleotide sequence ID" value="NZ_CP085932.1"/>
</dbReference>
<gene>
    <name evidence="3" type="ORF">PREVCOP_06759</name>
</gene>
<dbReference type="PANTHER" id="PTHR37826">
    <property type="entry name" value="FLOTILLIN BAND_7_5 DOMAIN PROTEIN"/>
    <property type="match status" value="1"/>
</dbReference>
<feature type="domain" description="GYF" evidence="2">
    <location>
        <begin position="388"/>
        <end position="437"/>
    </location>
</feature>
<dbReference type="Proteomes" id="UP000004477">
    <property type="component" value="Unassembled WGS sequence"/>
</dbReference>
<dbReference type="OrthoDB" id="9764015at2"/>
<dbReference type="CDD" id="cd03408">
    <property type="entry name" value="SPFH_like_u1"/>
    <property type="match status" value="1"/>
</dbReference>
<feature type="domain" description="SPFH" evidence="1">
    <location>
        <begin position="44"/>
        <end position="238"/>
    </location>
</feature>
<sequence length="454" mass="50310">MGLFGFGSKGKSGGLMNVIRCDEQEYLVWKWRPEGQEANSTSRENAIRYGSSLRVKEGEVAVFVYKQKGNGVMQDFIVGPYDDTIKTANFPILTGIVGLAFGGESPFQAEVYFINLAGIIQVKFAVPYFDVYDPRFLDFAVPMAARGSITFQLEDYQAFIKLHRLIDFDLEAFKNQIKDTVKKYVKGFITNVPSDNQIPVLQIERKVMEISDLIQQKLAPAFIDDFGVKLKRFDLSAIEPDKESEGYEELRRLTAGQQAKTIEAQTDINIKNMQDTQRINAENMAETMRIQREESQRAQRLQTETNFIGAHTINQQAEVLKTGAQNLGQMGSMDMGGNGGGSMNPAGIMTGMAMGGAMGQQMAGMMNQMGNAMNGQMNTPPPPPNVQYHVSINGQQAGPFNMNQLQQMVQQGQLTPQTYVWKQGMAGWELASNVPELGSLFQSTTPPPPPPPMP</sequence>
<dbReference type="HOGENOM" id="CLU_579706_0_0_10"/>
<organism evidence="3 4">
    <name type="scientific">Segatella copri DSM 18205</name>
    <dbReference type="NCBI Taxonomy" id="537011"/>
    <lineage>
        <taxon>Bacteria</taxon>
        <taxon>Pseudomonadati</taxon>
        <taxon>Bacteroidota</taxon>
        <taxon>Bacteroidia</taxon>
        <taxon>Bacteroidales</taxon>
        <taxon>Prevotellaceae</taxon>
        <taxon>Segatella</taxon>
    </lineage>
</organism>
<dbReference type="GeneID" id="69848343"/>
<dbReference type="InterPro" id="IPR033880">
    <property type="entry name" value="SPFH_YdjI"/>
</dbReference>
<proteinExistence type="predicted"/>
<accession>D1PHN9</accession>
<name>D1PHN9_9BACT</name>
<dbReference type="AlphaFoldDB" id="D1PHN9"/>
<keyword evidence="4" id="KW-1185">Reference proteome</keyword>
<dbReference type="InterPro" id="IPR025640">
    <property type="entry name" value="GYF_2"/>
</dbReference>
<dbReference type="PaxDb" id="537011-PREVCOP_06759"/>
<protein>
    <submittedName>
        <fullName evidence="3">Uncharacterized protein</fullName>
    </submittedName>
</protein>
<evidence type="ECO:0000313" key="4">
    <source>
        <dbReference type="Proteomes" id="UP000004477"/>
    </source>
</evidence>
<dbReference type="EMBL" id="ACBX02000056">
    <property type="protein sequence ID" value="EFB33789.1"/>
    <property type="molecule type" value="Genomic_DNA"/>
</dbReference>
<dbReference type="Pfam" id="PF14237">
    <property type="entry name" value="GYF_2"/>
    <property type="match status" value="1"/>
</dbReference>
<dbReference type="Pfam" id="PF13421">
    <property type="entry name" value="Band_7_1"/>
    <property type="match status" value="1"/>
</dbReference>
<evidence type="ECO:0000259" key="2">
    <source>
        <dbReference type="Pfam" id="PF14237"/>
    </source>
</evidence>
<comment type="caution">
    <text evidence="3">The sequence shown here is derived from an EMBL/GenBank/DDBJ whole genome shotgun (WGS) entry which is preliminary data.</text>
</comment>
<evidence type="ECO:0000259" key="1">
    <source>
        <dbReference type="Pfam" id="PF13421"/>
    </source>
</evidence>
<dbReference type="STRING" id="537011.PREVCOP_06759"/>